<dbReference type="EMBL" id="ML737134">
    <property type="protein sequence ID" value="KAE8342482.1"/>
    <property type="molecule type" value="Genomic_DNA"/>
</dbReference>
<name>A0A5N6YAI7_9EURO</name>
<protein>
    <submittedName>
        <fullName evidence="1">Uncharacterized protein</fullName>
    </submittedName>
</protein>
<evidence type="ECO:0000313" key="1">
    <source>
        <dbReference type="EMBL" id="KAE8342482.1"/>
    </source>
</evidence>
<dbReference type="OrthoDB" id="5030973at2759"/>
<organism evidence="1">
    <name type="scientific">Aspergillus arachidicola</name>
    <dbReference type="NCBI Taxonomy" id="656916"/>
    <lineage>
        <taxon>Eukaryota</taxon>
        <taxon>Fungi</taxon>
        <taxon>Dikarya</taxon>
        <taxon>Ascomycota</taxon>
        <taxon>Pezizomycotina</taxon>
        <taxon>Eurotiomycetes</taxon>
        <taxon>Eurotiomycetidae</taxon>
        <taxon>Eurotiales</taxon>
        <taxon>Aspergillaceae</taxon>
        <taxon>Aspergillus</taxon>
        <taxon>Aspergillus subgen. Circumdati</taxon>
    </lineage>
</organism>
<dbReference type="AlphaFoldDB" id="A0A5N6YAI7"/>
<gene>
    <name evidence="1" type="ORF">BDV24DRAFT_162372</name>
</gene>
<reference evidence="1" key="1">
    <citation type="submission" date="2019-04" db="EMBL/GenBank/DDBJ databases">
        <title>Friends and foes A comparative genomics study of 23 Aspergillus species from section Flavi.</title>
        <authorList>
            <consortium name="DOE Joint Genome Institute"/>
            <person name="Kjaerbolling I."/>
            <person name="Vesth T."/>
            <person name="Frisvad J.C."/>
            <person name="Nybo J.L."/>
            <person name="Theobald S."/>
            <person name="Kildgaard S."/>
            <person name="Isbrandt T."/>
            <person name="Kuo A."/>
            <person name="Sato A."/>
            <person name="Lyhne E.K."/>
            <person name="Kogle M.E."/>
            <person name="Wiebenga A."/>
            <person name="Kun R.S."/>
            <person name="Lubbers R.J."/>
            <person name="Makela M.R."/>
            <person name="Barry K."/>
            <person name="Chovatia M."/>
            <person name="Clum A."/>
            <person name="Daum C."/>
            <person name="Haridas S."/>
            <person name="He G."/>
            <person name="LaButti K."/>
            <person name="Lipzen A."/>
            <person name="Mondo S."/>
            <person name="Riley R."/>
            <person name="Salamov A."/>
            <person name="Simmons B.A."/>
            <person name="Magnuson J.K."/>
            <person name="Henrissat B."/>
            <person name="Mortensen U.H."/>
            <person name="Larsen T.O."/>
            <person name="Devries R.P."/>
            <person name="Grigoriev I.V."/>
            <person name="Machida M."/>
            <person name="Baker S.E."/>
            <person name="Andersen M.R."/>
        </authorList>
    </citation>
    <scope>NUCLEOTIDE SEQUENCE</scope>
    <source>
        <strain evidence="1">CBS 117612</strain>
    </source>
</reference>
<dbReference type="Proteomes" id="UP000325558">
    <property type="component" value="Unassembled WGS sequence"/>
</dbReference>
<proteinExistence type="predicted"/>
<accession>A0A5N6YAI7</accession>
<sequence length="152" mass="16724">MEQFLQLEIPLFAEGTKGASFRTRNEPGELQRTHIMQEGSDLTVQAIIGSLTRSTRFKSAMIKAKFIASDDDPKGRPIVRNVAPDGTFFLNSETADITDTLSANGIAKVGAGLVSLGVDAGWERSTSVSIFRYLSMYMHKSHRYLLLEATIP</sequence>